<feature type="transmembrane region" description="Helical" evidence="6">
    <location>
        <begin position="242"/>
        <end position="262"/>
    </location>
</feature>
<dbReference type="Proteomes" id="UP001589793">
    <property type="component" value="Unassembled WGS sequence"/>
</dbReference>
<evidence type="ECO:0000256" key="4">
    <source>
        <dbReference type="ARBA" id="ARBA00022989"/>
    </source>
</evidence>
<dbReference type="PANTHER" id="PTHR39087">
    <property type="entry name" value="UPF0104 MEMBRANE PROTEIN MJ1595"/>
    <property type="match status" value="1"/>
</dbReference>
<dbReference type="Pfam" id="PF03706">
    <property type="entry name" value="LPG_synthase_TM"/>
    <property type="match status" value="1"/>
</dbReference>
<proteinExistence type="predicted"/>
<feature type="transmembrane region" description="Helical" evidence="6">
    <location>
        <begin position="318"/>
        <end position="342"/>
    </location>
</feature>
<dbReference type="InterPro" id="IPR022791">
    <property type="entry name" value="L-PG_synthase/AglD"/>
</dbReference>
<feature type="transmembrane region" description="Helical" evidence="6">
    <location>
        <begin position="293"/>
        <end position="312"/>
    </location>
</feature>
<dbReference type="EMBL" id="JBHLSV010000031">
    <property type="protein sequence ID" value="MFC0675848.1"/>
    <property type="molecule type" value="Genomic_DNA"/>
</dbReference>
<feature type="transmembrane region" description="Helical" evidence="6">
    <location>
        <begin position="31"/>
        <end position="52"/>
    </location>
</feature>
<accession>A0ABV6RIR5</accession>
<dbReference type="RefSeq" id="WP_376982883.1">
    <property type="nucleotide sequence ID" value="NZ_JBHLSV010000031.1"/>
</dbReference>
<evidence type="ECO:0000256" key="1">
    <source>
        <dbReference type="ARBA" id="ARBA00004651"/>
    </source>
</evidence>
<feature type="transmembrane region" description="Helical" evidence="6">
    <location>
        <begin position="72"/>
        <end position="94"/>
    </location>
</feature>
<keyword evidence="8" id="KW-1185">Reference proteome</keyword>
<evidence type="ECO:0000256" key="2">
    <source>
        <dbReference type="ARBA" id="ARBA00022475"/>
    </source>
</evidence>
<evidence type="ECO:0000256" key="6">
    <source>
        <dbReference type="SAM" id="Phobius"/>
    </source>
</evidence>
<protein>
    <submittedName>
        <fullName evidence="7">Lysylphosphatidylglycerol synthase domain-containing protein</fullName>
    </submittedName>
</protein>
<evidence type="ECO:0000256" key="5">
    <source>
        <dbReference type="ARBA" id="ARBA00023136"/>
    </source>
</evidence>
<evidence type="ECO:0000256" key="3">
    <source>
        <dbReference type="ARBA" id="ARBA00022692"/>
    </source>
</evidence>
<feature type="transmembrane region" description="Helical" evidence="6">
    <location>
        <begin position="136"/>
        <end position="169"/>
    </location>
</feature>
<organism evidence="7 8">
    <name type="scientific">Brachybacterium hainanense</name>
    <dbReference type="NCBI Taxonomy" id="1541174"/>
    <lineage>
        <taxon>Bacteria</taxon>
        <taxon>Bacillati</taxon>
        <taxon>Actinomycetota</taxon>
        <taxon>Actinomycetes</taxon>
        <taxon>Micrococcales</taxon>
        <taxon>Dermabacteraceae</taxon>
        <taxon>Brachybacterium</taxon>
    </lineage>
</organism>
<feature type="transmembrane region" description="Helical" evidence="6">
    <location>
        <begin position="106"/>
        <end position="130"/>
    </location>
</feature>
<keyword evidence="5 6" id="KW-0472">Membrane</keyword>
<comment type="caution">
    <text evidence="7">The sequence shown here is derived from an EMBL/GenBank/DDBJ whole genome shotgun (WGS) entry which is preliminary data.</text>
</comment>
<keyword evidence="4 6" id="KW-1133">Transmembrane helix</keyword>
<comment type="subcellular location">
    <subcellularLocation>
        <location evidence="1">Cell membrane</location>
        <topology evidence="1">Multi-pass membrane protein</topology>
    </subcellularLocation>
</comment>
<keyword evidence="3 6" id="KW-0812">Transmembrane</keyword>
<keyword evidence="2" id="KW-1003">Cell membrane</keyword>
<sequence length="355" mass="34850">MPEPARPAEPALPEDLARRLESRPRPGRRRIAGALASLVLLLVLIGAGLPLLAGADWAQILAALSRLGAPLVLLAVLLGLLSLAAEAAGLHLMLPGSRLLRIAPAGAAATALGLAVPGGGLLGTGLLGWWLRREGLAASTIIIGLLGFSLADMAVSSVLVPLAGLVAYVLAGARLELPGTLAAGAVAVLGAAAVVGGIALVLSRPVLASVIERLAPLIPAAASALGIRDALMGLLRRRGAGLLGLLVASRLLQLLVLLAALRSLGADVPLAVVVAVFALGRMLALVPLTPGGAGITEAVSAAGLVALGVPGADAAAATLLLMVSTLLVPVLGGGIAAAAGALRPQRSSDGPSSSS</sequence>
<evidence type="ECO:0000313" key="8">
    <source>
        <dbReference type="Proteomes" id="UP001589793"/>
    </source>
</evidence>
<reference evidence="7 8" key="1">
    <citation type="submission" date="2024-09" db="EMBL/GenBank/DDBJ databases">
        <authorList>
            <person name="Sun Q."/>
            <person name="Mori K."/>
        </authorList>
    </citation>
    <scope>NUCLEOTIDE SEQUENCE [LARGE SCALE GENOMIC DNA]</scope>
    <source>
        <strain evidence="7 8">CICC 10874</strain>
    </source>
</reference>
<gene>
    <name evidence="7" type="ORF">ACFFF6_18005</name>
</gene>
<name>A0ABV6RIR5_9MICO</name>
<dbReference type="PANTHER" id="PTHR39087:SF2">
    <property type="entry name" value="UPF0104 MEMBRANE PROTEIN MJ1595"/>
    <property type="match status" value="1"/>
</dbReference>
<feature type="transmembrane region" description="Helical" evidence="6">
    <location>
        <begin position="181"/>
        <end position="202"/>
    </location>
</feature>
<evidence type="ECO:0000313" key="7">
    <source>
        <dbReference type="EMBL" id="MFC0675848.1"/>
    </source>
</evidence>